<keyword evidence="1" id="KW-0732">Signal</keyword>
<evidence type="ECO:0000256" key="1">
    <source>
        <dbReference type="SAM" id="SignalP"/>
    </source>
</evidence>
<sequence>MKIGYSALVAGVVAFLGSGVAAAPVPAAAAAAAAAAPENTMATTTVTRTTTGPGRVAGTVGYVRLDDRIRRRTLGSF</sequence>
<evidence type="ECO:0000313" key="2">
    <source>
        <dbReference type="EMBL" id="KAJ6442693.1"/>
    </source>
</evidence>
<comment type="caution">
    <text evidence="2">The sequence shown here is derived from an EMBL/GenBank/DDBJ whole genome shotgun (WGS) entry which is preliminary data.</text>
</comment>
<reference evidence="2" key="1">
    <citation type="submission" date="2023-01" db="EMBL/GenBank/DDBJ databases">
        <title>The growth and conidiation of Purpureocillium lavendulum are regulated by nitrogen source and histone H3K14 acetylation.</title>
        <authorList>
            <person name="Tang P."/>
            <person name="Han J."/>
            <person name="Zhang C."/>
            <person name="Tang P."/>
            <person name="Qi F."/>
            <person name="Zhang K."/>
            <person name="Liang L."/>
        </authorList>
    </citation>
    <scope>NUCLEOTIDE SEQUENCE</scope>
    <source>
        <strain evidence="2">YMF1.00683</strain>
    </source>
</reference>
<accession>A0AB34FT68</accession>
<dbReference type="Proteomes" id="UP001163105">
    <property type="component" value="Unassembled WGS sequence"/>
</dbReference>
<gene>
    <name evidence="2" type="ORF">O9K51_03868</name>
</gene>
<proteinExistence type="predicted"/>
<name>A0AB34FT68_9HYPO</name>
<dbReference type="AlphaFoldDB" id="A0AB34FT68"/>
<feature type="signal peptide" evidence="1">
    <location>
        <begin position="1"/>
        <end position="22"/>
    </location>
</feature>
<evidence type="ECO:0000313" key="3">
    <source>
        <dbReference type="Proteomes" id="UP001163105"/>
    </source>
</evidence>
<organism evidence="2 3">
    <name type="scientific">Purpureocillium lavendulum</name>
    <dbReference type="NCBI Taxonomy" id="1247861"/>
    <lineage>
        <taxon>Eukaryota</taxon>
        <taxon>Fungi</taxon>
        <taxon>Dikarya</taxon>
        <taxon>Ascomycota</taxon>
        <taxon>Pezizomycotina</taxon>
        <taxon>Sordariomycetes</taxon>
        <taxon>Hypocreomycetidae</taxon>
        <taxon>Hypocreales</taxon>
        <taxon>Ophiocordycipitaceae</taxon>
        <taxon>Purpureocillium</taxon>
    </lineage>
</organism>
<protein>
    <submittedName>
        <fullName evidence="2">Uncharacterized protein</fullName>
    </submittedName>
</protein>
<keyword evidence="3" id="KW-1185">Reference proteome</keyword>
<feature type="chain" id="PRO_5044237974" evidence="1">
    <location>
        <begin position="23"/>
        <end position="77"/>
    </location>
</feature>
<dbReference type="EMBL" id="JAQHRD010000003">
    <property type="protein sequence ID" value="KAJ6442693.1"/>
    <property type="molecule type" value="Genomic_DNA"/>
</dbReference>